<reference evidence="2" key="1">
    <citation type="journal article" date="2021" name="Sci. Adv.">
        <title>The American lobster genome reveals insights on longevity, neural, and immune adaptations.</title>
        <authorList>
            <person name="Polinski J.M."/>
            <person name="Zimin A.V."/>
            <person name="Clark K.F."/>
            <person name="Kohn A.B."/>
            <person name="Sadowski N."/>
            <person name="Timp W."/>
            <person name="Ptitsyn A."/>
            <person name="Khanna P."/>
            <person name="Romanova D.Y."/>
            <person name="Williams P."/>
            <person name="Greenwood S.J."/>
            <person name="Moroz L.L."/>
            <person name="Walt D.R."/>
            <person name="Bodnar A.G."/>
        </authorList>
    </citation>
    <scope>NUCLEOTIDE SEQUENCE</scope>
    <source>
        <strain evidence="2">GMGI-L3</strain>
    </source>
</reference>
<feature type="region of interest" description="Disordered" evidence="1">
    <location>
        <begin position="1"/>
        <end position="27"/>
    </location>
</feature>
<comment type="caution">
    <text evidence="2">The sequence shown here is derived from an EMBL/GenBank/DDBJ whole genome shotgun (WGS) entry which is preliminary data.</text>
</comment>
<name>A0A8J5N325_HOMAM</name>
<sequence>MIGRRGSTVSLTQHGPGVYRPPEWKTPGVMHGPRPACPPVALGPKWRLFKRRTCPELLKARSTDNLFR</sequence>
<gene>
    <name evidence="2" type="ORF">Hamer_G009696</name>
</gene>
<evidence type="ECO:0000256" key="1">
    <source>
        <dbReference type="SAM" id="MobiDB-lite"/>
    </source>
</evidence>
<evidence type="ECO:0000313" key="3">
    <source>
        <dbReference type="Proteomes" id="UP000747542"/>
    </source>
</evidence>
<evidence type="ECO:0000313" key="2">
    <source>
        <dbReference type="EMBL" id="KAG7172330.1"/>
    </source>
</evidence>
<proteinExistence type="predicted"/>
<keyword evidence="3" id="KW-1185">Reference proteome</keyword>
<dbReference type="AlphaFoldDB" id="A0A8J5N325"/>
<organism evidence="2 3">
    <name type="scientific">Homarus americanus</name>
    <name type="common">American lobster</name>
    <dbReference type="NCBI Taxonomy" id="6706"/>
    <lineage>
        <taxon>Eukaryota</taxon>
        <taxon>Metazoa</taxon>
        <taxon>Ecdysozoa</taxon>
        <taxon>Arthropoda</taxon>
        <taxon>Crustacea</taxon>
        <taxon>Multicrustacea</taxon>
        <taxon>Malacostraca</taxon>
        <taxon>Eumalacostraca</taxon>
        <taxon>Eucarida</taxon>
        <taxon>Decapoda</taxon>
        <taxon>Pleocyemata</taxon>
        <taxon>Astacidea</taxon>
        <taxon>Nephropoidea</taxon>
        <taxon>Nephropidae</taxon>
        <taxon>Homarus</taxon>
    </lineage>
</organism>
<dbReference type="Proteomes" id="UP000747542">
    <property type="component" value="Unassembled WGS sequence"/>
</dbReference>
<protein>
    <submittedName>
        <fullName evidence="2">Uncharacterized protein</fullName>
    </submittedName>
</protein>
<dbReference type="EMBL" id="JAHLQT010011563">
    <property type="protein sequence ID" value="KAG7172330.1"/>
    <property type="molecule type" value="Genomic_DNA"/>
</dbReference>
<accession>A0A8J5N325</accession>